<evidence type="ECO:0000256" key="4">
    <source>
        <dbReference type="PIRSR" id="PIRSR001365-2"/>
    </source>
</evidence>
<protein>
    <submittedName>
        <fullName evidence="5">4-hydroxy-tetrahydrodipicolinate synthase</fullName>
    </submittedName>
</protein>
<feature type="active site" description="Proton donor/acceptor" evidence="3">
    <location>
        <position position="140"/>
    </location>
</feature>
<keyword evidence="1 2" id="KW-0456">Lyase</keyword>
<dbReference type="SUPFAM" id="SSF51569">
    <property type="entry name" value="Aldolase"/>
    <property type="match status" value="1"/>
</dbReference>
<proteinExistence type="inferred from homology"/>
<dbReference type="PANTHER" id="PTHR12128:SF67">
    <property type="entry name" value="BLR3884 PROTEIN"/>
    <property type="match status" value="1"/>
</dbReference>
<evidence type="ECO:0000256" key="1">
    <source>
        <dbReference type="ARBA" id="ARBA00023239"/>
    </source>
</evidence>
<dbReference type="RefSeq" id="WP_090113526.1">
    <property type="nucleotide sequence ID" value="NZ_FNAT01000006.1"/>
</dbReference>
<sequence length="301" mass="31375">MTGKTIELFVPAITPFRADLSLDTARLVDQCRWLLDQGAHGLAPFGTTSEANSLTLGERREGLEALVAAGIAPDRIIPGTGCCATDDTAQLSRHAAQLGCRGVLMLPPFYYKGVGEAGLHAAFARTIEACGPNVPAIYLYHIPQMSGVPITLGLIERLRASFGDRIAGLKDSSGDWDNTAAVIAAFPELDVYSASESMIPNNAAAGGAGCISASSNVNPGGIRRLIDGLGTEAEAAAHAQVSEVRKLFEGLPLIPAIKAAVVQRRDDPAYARVRPPLVETTAGHATAISAAVRLSRSPVAA</sequence>
<keyword evidence="6" id="KW-1185">Reference proteome</keyword>
<accession>A0A1G7HFB8</accession>
<dbReference type="Proteomes" id="UP000198922">
    <property type="component" value="Unassembled WGS sequence"/>
</dbReference>
<evidence type="ECO:0000256" key="3">
    <source>
        <dbReference type="PIRSR" id="PIRSR001365-1"/>
    </source>
</evidence>
<feature type="binding site" evidence="4">
    <location>
        <position position="48"/>
    </location>
    <ligand>
        <name>pyruvate</name>
        <dbReference type="ChEBI" id="CHEBI:15361"/>
    </ligand>
</feature>
<dbReference type="PIRSF" id="PIRSF001365">
    <property type="entry name" value="DHDPS"/>
    <property type="match status" value="1"/>
</dbReference>
<dbReference type="AlphaFoldDB" id="A0A1G7HFB8"/>
<dbReference type="Gene3D" id="3.20.20.70">
    <property type="entry name" value="Aldolase class I"/>
    <property type="match status" value="1"/>
</dbReference>
<evidence type="ECO:0000313" key="5">
    <source>
        <dbReference type="EMBL" id="SDE99004.1"/>
    </source>
</evidence>
<dbReference type="EMBL" id="FNAT01000006">
    <property type="protein sequence ID" value="SDE99004.1"/>
    <property type="molecule type" value="Genomic_DNA"/>
</dbReference>
<dbReference type="GO" id="GO:0008840">
    <property type="term" value="F:4-hydroxy-tetrahydrodipicolinate synthase activity"/>
    <property type="evidence" value="ECO:0007669"/>
    <property type="project" value="TreeGrafter"/>
</dbReference>
<comment type="similarity">
    <text evidence="2">Belongs to the DapA family.</text>
</comment>
<dbReference type="OrthoDB" id="9782828at2"/>
<dbReference type="Pfam" id="PF00701">
    <property type="entry name" value="DHDPS"/>
    <property type="match status" value="1"/>
</dbReference>
<reference evidence="6" key="1">
    <citation type="submission" date="2016-10" db="EMBL/GenBank/DDBJ databases">
        <authorList>
            <person name="Varghese N."/>
            <person name="Submissions S."/>
        </authorList>
    </citation>
    <scope>NUCLEOTIDE SEQUENCE [LARGE SCALE GENOMIC DNA]</scope>
    <source>
        <strain evidence="6">DSM 21424</strain>
    </source>
</reference>
<dbReference type="PANTHER" id="PTHR12128">
    <property type="entry name" value="DIHYDRODIPICOLINATE SYNTHASE"/>
    <property type="match status" value="1"/>
</dbReference>
<dbReference type="CDD" id="cd00408">
    <property type="entry name" value="DHDPS-like"/>
    <property type="match status" value="1"/>
</dbReference>
<dbReference type="InterPro" id="IPR002220">
    <property type="entry name" value="DapA-like"/>
</dbReference>
<feature type="binding site" evidence="4">
    <location>
        <position position="211"/>
    </location>
    <ligand>
        <name>pyruvate</name>
        <dbReference type="ChEBI" id="CHEBI:15361"/>
    </ligand>
</feature>
<feature type="active site" description="Schiff-base intermediate with substrate" evidence="3">
    <location>
        <position position="170"/>
    </location>
</feature>
<evidence type="ECO:0000313" key="6">
    <source>
        <dbReference type="Proteomes" id="UP000198922"/>
    </source>
</evidence>
<name>A0A1G7HFB8_9RHOB</name>
<evidence type="ECO:0000256" key="2">
    <source>
        <dbReference type="PIRNR" id="PIRNR001365"/>
    </source>
</evidence>
<dbReference type="PRINTS" id="PR00146">
    <property type="entry name" value="DHPICSNTHASE"/>
</dbReference>
<dbReference type="InterPro" id="IPR013785">
    <property type="entry name" value="Aldolase_TIM"/>
</dbReference>
<dbReference type="STRING" id="521013.SAMN04488567_3126"/>
<organism evidence="5 6">
    <name type="scientific">Limimaricola pyoseonensis</name>
    <dbReference type="NCBI Taxonomy" id="521013"/>
    <lineage>
        <taxon>Bacteria</taxon>
        <taxon>Pseudomonadati</taxon>
        <taxon>Pseudomonadota</taxon>
        <taxon>Alphaproteobacteria</taxon>
        <taxon>Rhodobacterales</taxon>
        <taxon>Paracoccaceae</taxon>
        <taxon>Limimaricola</taxon>
    </lineage>
</organism>
<dbReference type="SMART" id="SM01130">
    <property type="entry name" value="DHDPS"/>
    <property type="match status" value="1"/>
</dbReference>
<gene>
    <name evidence="5" type="ORF">SAMN04488567_3126</name>
</gene>